<reference evidence="1 2" key="1">
    <citation type="journal article" date="2021" name="Commun. Biol.">
        <title>The genome of Shorea leprosula (Dipterocarpaceae) highlights the ecological relevance of drought in aseasonal tropical rainforests.</title>
        <authorList>
            <person name="Ng K.K.S."/>
            <person name="Kobayashi M.J."/>
            <person name="Fawcett J.A."/>
            <person name="Hatakeyama M."/>
            <person name="Paape T."/>
            <person name="Ng C.H."/>
            <person name="Ang C.C."/>
            <person name="Tnah L.H."/>
            <person name="Lee C.T."/>
            <person name="Nishiyama T."/>
            <person name="Sese J."/>
            <person name="O'Brien M.J."/>
            <person name="Copetti D."/>
            <person name="Mohd Noor M.I."/>
            <person name="Ong R.C."/>
            <person name="Putra M."/>
            <person name="Sireger I.Z."/>
            <person name="Indrioko S."/>
            <person name="Kosugi Y."/>
            <person name="Izuno A."/>
            <person name="Isagi Y."/>
            <person name="Lee S.L."/>
            <person name="Shimizu K.K."/>
        </authorList>
    </citation>
    <scope>NUCLEOTIDE SEQUENCE [LARGE SCALE GENOMIC DNA]</scope>
    <source>
        <strain evidence="1">214</strain>
    </source>
</reference>
<organism evidence="1 2">
    <name type="scientific">Rubroshorea leprosula</name>
    <dbReference type="NCBI Taxonomy" id="152421"/>
    <lineage>
        <taxon>Eukaryota</taxon>
        <taxon>Viridiplantae</taxon>
        <taxon>Streptophyta</taxon>
        <taxon>Embryophyta</taxon>
        <taxon>Tracheophyta</taxon>
        <taxon>Spermatophyta</taxon>
        <taxon>Magnoliopsida</taxon>
        <taxon>eudicotyledons</taxon>
        <taxon>Gunneridae</taxon>
        <taxon>Pentapetalae</taxon>
        <taxon>rosids</taxon>
        <taxon>malvids</taxon>
        <taxon>Malvales</taxon>
        <taxon>Dipterocarpaceae</taxon>
        <taxon>Rubroshorea</taxon>
    </lineage>
</organism>
<dbReference type="PANTHER" id="PTHR33484:SF12">
    <property type="entry name" value="AP2_ERF DOMAIN-CONTAINING PROTEIN"/>
    <property type="match status" value="1"/>
</dbReference>
<name>A0AAV5L2N1_9ROSI</name>
<evidence type="ECO:0000313" key="1">
    <source>
        <dbReference type="EMBL" id="GKV31444.1"/>
    </source>
</evidence>
<sequence length="73" mass="8015">MASQRDQLAKIGLGGLALIDEYYSHGTQHKMSSSRLHPPPPQARISEAGETVINSNEAAKYYGGRIILDYGRK</sequence>
<gene>
    <name evidence="1" type="ORF">SLEP1_g40130</name>
</gene>
<accession>A0AAV5L2N1</accession>
<dbReference type="Proteomes" id="UP001054252">
    <property type="component" value="Unassembled WGS sequence"/>
</dbReference>
<dbReference type="AlphaFoldDB" id="A0AAV5L2N1"/>
<dbReference type="PANTHER" id="PTHR33484">
    <property type="entry name" value="BNAC07G33360D PROTEIN"/>
    <property type="match status" value="1"/>
</dbReference>
<comment type="caution">
    <text evidence="1">The sequence shown here is derived from an EMBL/GenBank/DDBJ whole genome shotgun (WGS) entry which is preliminary data.</text>
</comment>
<evidence type="ECO:0000313" key="2">
    <source>
        <dbReference type="Proteomes" id="UP001054252"/>
    </source>
</evidence>
<keyword evidence="2" id="KW-1185">Reference proteome</keyword>
<dbReference type="EMBL" id="BPVZ01000091">
    <property type="protein sequence ID" value="GKV31444.1"/>
    <property type="molecule type" value="Genomic_DNA"/>
</dbReference>
<proteinExistence type="predicted"/>
<protein>
    <submittedName>
        <fullName evidence="1">Uncharacterized protein</fullName>
    </submittedName>
</protein>